<comment type="caution">
    <text evidence="3">The sequence shown here is derived from an EMBL/GenBank/DDBJ whole genome shotgun (WGS) entry which is preliminary data.</text>
</comment>
<feature type="region of interest" description="Disordered" evidence="1">
    <location>
        <begin position="1"/>
        <end position="52"/>
    </location>
</feature>
<feature type="transmembrane region" description="Helical" evidence="2">
    <location>
        <begin position="88"/>
        <end position="111"/>
    </location>
</feature>
<name>A0A7Z0EHG1_9ACTN</name>
<protein>
    <submittedName>
        <fullName evidence="3">Uncharacterized protein</fullName>
    </submittedName>
</protein>
<evidence type="ECO:0000256" key="2">
    <source>
        <dbReference type="SAM" id="Phobius"/>
    </source>
</evidence>
<dbReference type="Proteomes" id="UP000572051">
    <property type="component" value="Unassembled WGS sequence"/>
</dbReference>
<feature type="transmembrane region" description="Helical" evidence="2">
    <location>
        <begin position="117"/>
        <end position="136"/>
    </location>
</feature>
<feature type="compositionally biased region" description="Acidic residues" evidence="1">
    <location>
        <begin position="21"/>
        <end position="30"/>
    </location>
</feature>
<organism evidence="3 4">
    <name type="scientific">Nocardiopsis aegyptia</name>
    <dbReference type="NCBI Taxonomy" id="220378"/>
    <lineage>
        <taxon>Bacteria</taxon>
        <taxon>Bacillati</taxon>
        <taxon>Actinomycetota</taxon>
        <taxon>Actinomycetes</taxon>
        <taxon>Streptosporangiales</taxon>
        <taxon>Nocardiopsidaceae</taxon>
        <taxon>Nocardiopsis</taxon>
    </lineage>
</organism>
<dbReference type="RefSeq" id="WP_179819833.1">
    <property type="nucleotide sequence ID" value="NZ_JACCFS010000001.1"/>
</dbReference>
<accession>A0A7Z0EHG1</accession>
<dbReference type="EMBL" id="JACCFS010000001">
    <property type="protein sequence ID" value="NYJ32153.1"/>
    <property type="molecule type" value="Genomic_DNA"/>
</dbReference>
<evidence type="ECO:0000313" key="4">
    <source>
        <dbReference type="Proteomes" id="UP000572051"/>
    </source>
</evidence>
<keyword evidence="2" id="KW-0812">Transmembrane</keyword>
<evidence type="ECO:0000256" key="1">
    <source>
        <dbReference type="SAM" id="MobiDB-lite"/>
    </source>
</evidence>
<evidence type="ECO:0000313" key="3">
    <source>
        <dbReference type="EMBL" id="NYJ32153.1"/>
    </source>
</evidence>
<keyword evidence="4" id="KW-1185">Reference proteome</keyword>
<keyword evidence="2" id="KW-1133">Transmembrane helix</keyword>
<gene>
    <name evidence="3" type="ORF">HNR10_000034</name>
</gene>
<keyword evidence="2" id="KW-0472">Membrane</keyword>
<reference evidence="3 4" key="1">
    <citation type="submission" date="2020-07" db="EMBL/GenBank/DDBJ databases">
        <title>Sequencing the genomes of 1000 actinobacteria strains.</title>
        <authorList>
            <person name="Klenk H.-P."/>
        </authorList>
    </citation>
    <scope>NUCLEOTIDE SEQUENCE [LARGE SCALE GENOMIC DNA]</scope>
    <source>
        <strain evidence="3 4">DSM 44442</strain>
    </source>
</reference>
<sequence length="156" mass="16250">MDDLSDEVPREAAGPGVEVASSEDLEDEVPAEPAPPASRRSRAAPEPPPHVLLRPPEVQQFGFGLPGGFGVSYQTQSEAGSSHSLTTALVNVLALAAGSGYAVAGLFWISSLVESPLWVPLGGLAVLVSVAVAAIWHVRRARGRQGPEGERPAVRD</sequence>
<dbReference type="AlphaFoldDB" id="A0A7Z0EHG1"/>
<proteinExistence type="predicted"/>